<evidence type="ECO:0000313" key="1">
    <source>
        <dbReference type="EMBL" id="UGV21588.1"/>
    </source>
</evidence>
<organism evidence="1 2">
    <name type="scientific">Cronobacter phage EspYZU05</name>
    <dbReference type="NCBI Taxonomy" id="2836139"/>
    <lineage>
        <taxon>Viruses</taxon>
        <taxon>Duplodnaviria</taxon>
        <taxon>Heunggongvirae</taxon>
        <taxon>Uroviricota</taxon>
        <taxon>Caudoviricetes</taxon>
        <taxon>Autographivirales</taxon>
        <taxon>Autonotataviridae</taxon>
        <taxon>Melnykvirinae</taxon>
        <taxon>Cronosvirus</taxon>
        <taxon>Cronosvirus EspYZU05</taxon>
    </lineage>
</organism>
<dbReference type="Proteomes" id="UP001177185">
    <property type="component" value="Segment"/>
</dbReference>
<name>A0AA47PC60_9CAUD</name>
<keyword evidence="2" id="KW-1185">Reference proteome</keyword>
<sequence length="137" mass="15552">MKNIIDVNEFTRAYHAAELGDLVQRGLYKQVGQIRTEYFTMNGVARQVVRRESLAVIHDLHLQKFYAVEQYKGIAIRAEIRDEEMLAAIIETLPTLEPDEGFVYDQTIELSAEEVRRELVVAPEGVEVNDGTEGLDA</sequence>
<reference evidence="1 2" key="1">
    <citation type="journal article" date="2021" name="Quality assurance and safety of crops and foods">
        <title>Isolation and characterization of broad host-range of bacteriophages infecting Cronobacter sakazakii and its biocontrol potential in dairy products.</title>
        <authorList>
            <person name="Li H."/>
            <person name="Yang X.-J."/>
            <person name="Zhu X.-Y."/>
            <person name="Gao L."/>
            <person name="Rao S.-Q."/>
            <person name="Yuan L."/>
            <person name="Yang Z.-Q."/>
        </authorList>
    </citation>
    <scope>NUCLEOTIDE SEQUENCE [LARGE SCALE GENOMIC DNA]</scope>
</reference>
<accession>A0AA47PC60</accession>
<proteinExistence type="predicted"/>
<evidence type="ECO:0000313" key="2">
    <source>
        <dbReference type="Proteomes" id="UP001177185"/>
    </source>
</evidence>
<dbReference type="EMBL" id="MW882933">
    <property type="protein sequence ID" value="UGV21588.1"/>
    <property type="molecule type" value="Genomic_DNA"/>
</dbReference>
<protein>
    <submittedName>
        <fullName evidence="1">Uncharacterized protein</fullName>
    </submittedName>
</protein>